<reference evidence="1" key="1">
    <citation type="journal article" date="2019" name="bioRxiv">
        <title>The Genome of the Zebra Mussel, Dreissena polymorpha: A Resource for Invasive Species Research.</title>
        <authorList>
            <person name="McCartney M.A."/>
            <person name="Auch B."/>
            <person name="Kono T."/>
            <person name="Mallez S."/>
            <person name="Zhang Y."/>
            <person name="Obille A."/>
            <person name="Becker A."/>
            <person name="Abrahante J.E."/>
            <person name="Garbe J."/>
            <person name="Badalamenti J.P."/>
            <person name="Herman A."/>
            <person name="Mangelson H."/>
            <person name="Liachko I."/>
            <person name="Sullivan S."/>
            <person name="Sone E.D."/>
            <person name="Koren S."/>
            <person name="Silverstein K.A.T."/>
            <person name="Beckman K.B."/>
            <person name="Gohl D.M."/>
        </authorList>
    </citation>
    <scope>NUCLEOTIDE SEQUENCE</scope>
    <source>
        <strain evidence="1">Duluth1</strain>
        <tissue evidence="1">Whole animal</tissue>
    </source>
</reference>
<keyword evidence="2" id="KW-1185">Reference proteome</keyword>
<comment type="caution">
    <text evidence="1">The sequence shown here is derived from an EMBL/GenBank/DDBJ whole genome shotgun (WGS) entry which is preliminary data.</text>
</comment>
<proteinExistence type="predicted"/>
<accession>A0A9D4C1S6</accession>
<protein>
    <submittedName>
        <fullName evidence="1">Uncharacterized protein</fullName>
    </submittedName>
</protein>
<reference evidence="1" key="2">
    <citation type="submission" date="2020-11" db="EMBL/GenBank/DDBJ databases">
        <authorList>
            <person name="McCartney M.A."/>
            <person name="Auch B."/>
            <person name="Kono T."/>
            <person name="Mallez S."/>
            <person name="Becker A."/>
            <person name="Gohl D.M."/>
            <person name="Silverstein K.A.T."/>
            <person name="Koren S."/>
            <person name="Bechman K.B."/>
            <person name="Herman A."/>
            <person name="Abrahante J.E."/>
            <person name="Garbe J."/>
        </authorList>
    </citation>
    <scope>NUCLEOTIDE SEQUENCE</scope>
    <source>
        <strain evidence="1">Duluth1</strain>
        <tissue evidence="1">Whole animal</tissue>
    </source>
</reference>
<evidence type="ECO:0000313" key="2">
    <source>
        <dbReference type="Proteomes" id="UP000828390"/>
    </source>
</evidence>
<gene>
    <name evidence="1" type="ORF">DPMN_058303</name>
</gene>
<dbReference type="Proteomes" id="UP000828390">
    <property type="component" value="Unassembled WGS sequence"/>
</dbReference>
<name>A0A9D4C1S6_DREPO</name>
<organism evidence="1 2">
    <name type="scientific">Dreissena polymorpha</name>
    <name type="common">Zebra mussel</name>
    <name type="synonym">Mytilus polymorpha</name>
    <dbReference type="NCBI Taxonomy" id="45954"/>
    <lineage>
        <taxon>Eukaryota</taxon>
        <taxon>Metazoa</taxon>
        <taxon>Spiralia</taxon>
        <taxon>Lophotrochozoa</taxon>
        <taxon>Mollusca</taxon>
        <taxon>Bivalvia</taxon>
        <taxon>Autobranchia</taxon>
        <taxon>Heteroconchia</taxon>
        <taxon>Euheterodonta</taxon>
        <taxon>Imparidentia</taxon>
        <taxon>Neoheterodontei</taxon>
        <taxon>Myida</taxon>
        <taxon>Dreissenoidea</taxon>
        <taxon>Dreissenidae</taxon>
        <taxon>Dreissena</taxon>
    </lineage>
</organism>
<sequence length="92" mass="10394">MLAASRQVPIVGRFQARTNVEVGRFQASTNVEVVRFQASTDSWPLLGKYQLKLAAFRQVPMLKLAAFRQEPMLKLATFRQVPTVGRFQAITN</sequence>
<evidence type="ECO:0000313" key="1">
    <source>
        <dbReference type="EMBL" id="KAH3715591.1"/>
    </source>
</evidence>
<dbReference type="AlphaFoldDB" id="A0A9D4C1S6"/>
<dbReference type="EMBL" id="JAIWYP010000013">
    <property type="protein sequence ID" value="KAH3715591.1"/>
    <property type="molecule type" value="Genomic_DNA"/>
</dbReference>